<sequence length="77" mass="8674">MKKSLTVGEFKARFSDVLSMVEEGATIEVTYGRKRKTVAVLSPPRTARPRKLGKLKGRVKASFSRDWKISEEEFLGS</sequence>
<protein>
    <submittedName>
        <fullName evidence="1">Prevent-host-death protein</fullName>
    </submittedName>
</protein>
<evidence type="ECO:0000313" key="2">
    <source>
        <dbReference type="Proteomes" id="UP000478417"/>
    </source>
</evidence>
<dbReference type="Proteomes" id="UP000478417">
    <property type="component" value="Unassembled WGS sequence"/>
</dbReference>
<gene>
    <name evidence="1" type="ORF">G0Q06_12695</name>
</gene>
<evidence type="ECO:0000313" key="1">
    <source>
        <dbReference type="EMBL" id="NDV63316.1"/>
    </source>
</evidence>
<comment type="caution">
    <text evidence="1">The sequence shown here is derived from an EMBL/GenBank/DDBJ whole genome shotgun (WGS) entry which is preliminary data.</text>
</comment>
<reference evidence="1 2" key="1">
    <citation type="submission" date="2020-02" db="EMBL/GenBank/DDBJ databases">
        <title>Albibacoteraceae fam. nov., the first described family within the subdivision 4 Verrucomicrobia.</title>
        <authorList>
            <person name="Xi F."/>
        </authorList>
    </citation>
    <scope>NUCLEOTIDE SEQUENCE [LARGE SCALE GENOMIC DNA]</scope>
    <source>
        <strain evidence="1 2">CK1056</strain>
    </source>
</reference>
<keyword evidence="2" id="KW-1185">Reference proteome</keyword>
<accession>A0A6B2M4N4</accession>
<dbReference type="AlphaFoldDB" id="A0A6B2M4N4"/>
<organism evidence="1 2">
    <name type="scientific">Oceanipulchritudo coccoides</name>
    <dbReference type="NCBI Taxonomy" id="2706888"/>
    <lineage>
        <taxon>Bacteria</taxon>
        <taxon>Pseudomonadati</taxon>
        <taxon>Verrucomicrobiota</taxon>
        <taxon>Opitutia</taxon>
        <taxon>Puniceicoccales</taxon>
        <taxon>Oceanipulchritudinaceae</taxon>
        <taxon>Oceanipulchritudo</taxon>
    </lineage>
</organism>
<proteinExistence type="predicted"/>
<name>A0A6B2M4N4_9BACT</name>
<dbReference type="EMBL" id="JAAGNX010000003">
    <property type="protein sequence ID" value="NDV63316.1"/>
    <property type="molecule type" value="Genomic_DNA"/>
</dbReference>
<dbReference type="RefSeq" id="WP_163966706.1">
    <property type="nucleotide sequence ID" value="NZ_JAAGNX010000003.1"/>
</dbReference>